<feature type="domain" description="RapA2 cadherin-like" evidence="1">
    <location>
        <begin position="5153"/>
        <end position="5236"/>
    </location>
</feature>
<dbReference type="NCBIfam" id="TIGR01965">
    <property type="entry name" value="VCBS_repeat"/>
    <property type="match status" value="37"/>
</dbReference>
<organism evidence="3 4">
    <name type="scientific">Aliisedimentitalea scapharcae</name>
    <dbReference type="NCBI Taxonomy" id="1524259"/>
    <lineage>
        <taxon>Bacteria</taxon>
        <taxon>Pseudomonadati</taxon>
        <taxon>Pseudomonadota</taxon>
        <taxon>Alphaproteobacteria</taxon>
        <taxon>Rhodobacterales</taxon>
        <taxon>Roseobacteraceae</taxon>
        <taxon>Aliisedimentitalea</taxon>
    </lineage>
</organism>
<feature type="domain" description="Bacterial Ig-like" evidence="2">
    <location>
        <begin position="540"/>
        <end position="631"/>
    </location>
</feature>
<dbReference type="Proteomes" id="UP001623232">
    <property type="component" value="Chromosome"/>
</dbReference>
<feature type="domain" description="RapA2 cadherin-like" evidence="1">
    <location>
        <begin position="5723"/>
        <end position="5806"/>
    </location>
</feature>
<feature type="domain" description="RapA2 cadherin-like" evidence="1">
    <location>
        <begin position="3599"/>
        <end position="3682"/>
    </location>
</feature>
<feature type="domain" description="RapA2 cadherin-like" evidence="1">
    <location>
        <begin position="4697"/>
        <end position="4780"/>
    </location>
</feature>
<dbReference type="EMBL" id="CP123584">
    <property type="protein sequence ID" value="WZK89358.1"/>
    <property type="molecule type" value="Genomic_DNA"/>
</dbReference>
<dbReference type="InterPro" id="IPR040853">
    <property type="entry name" value="RapA2_cadherin-like"/>
</dbReference>
<feature type="domain" description="RapA2 cadherin-like" evidence="1">
    <location>
        <begin position="3941"/>
        <end position="4024"/>
    </location>
</feature>
<feature type="domain" description="RapA2 cadherin-like" evidence="1">
    <location>
        <begin position="3713"/>
        <end position="3796"/>
    </location>
</feature>
<feature type="domain" description="RapA2 cadherin-like" evidence="1">
    <location>
        <begin position="4925"/>
        <end position="5008"/>
    </location>
</feature>
<dbReference type="Pfam" id="PF16184">
    <property type="entry name" value="Cadherin_3"/>
    <property type="match status" value="1"/>
</dbReference>
<dbReference type="InterPro" id="IPR013783">
    <property type="entry name" value="Ig-like_fold"/>
</dbReference>
<feature type="domain" description="RapA2 cadherin-like" evidence="1">
    <location>
        <begin position="3827"/>
        <end position="3910"/>
    </location>
</feature>
<accession>A0ABZ2XU14</accession>
<feature type="domain" description="Bacterial Ig-like" evidence="2">
    <location>
        <begin position="962"/>
        <end position="1057"/>
    </location>
</feature>
<proteinExistence type="predicted"/>
<feature type="domain" description="RapA2 cadherin-like" evidence="1">
    <location>
        <begin position="5381"/>
        <end position="5464"/>
    </location>
</feature>
<evidence type="ECO:0000313" key="4">
    <source>
        <dbReference type="Proteomes" id="UP001623232"/>
    </source>
</evidence>
<feature type="domain" description="RapA2 cadherin-like" evidence="1">
    <location>
        <begin position="1864"/>
        <end position="1947"/>
    </location>
</feature>
<feature type="domain" description="RapA2 cadherin-like" evidence="1">
    <location>
        <begin position="4178"/>
        <end position="4242"/>
    </location>
</feature>
<evidence type="ECO:0000259" key="1">
    <source>
        <dbReference type="Pfam" id="PF17803"/>
    </source>
</evidence>
<feature type="domain" description="RapA2 cadherin-like" evidence="1">
    <location>
        <begin position="2320"/>
        <end position="2403"/>
    </location>
</feature>
<dbReference type="RefSeq" id="WP_406647561.1">
    <property type="nucleotide sequence ID" value="NZ_CP123584.1"/>
</dbReference>
<feature type="domain" description="RapA2 cadherin-like" evidence="1">
    <location>
        <begin position="5495"/>
        <end position="5578"/>
    </location>
</feature>
<reference evidence="3 4" key="1">
    <citation type="submission" date="2023-04" db="EMBL/GenBank/DDBJ databases">
        <title>Complete genome sequence of Alisedimentitalea scapharcae.</title>
        <authorList>
            <person name="Rong J.-C."/>
            <person name="Yi M.-L."/>
            <person name="Zhao Q."/>
        </authorList>
    </citation>
    <scope>NUCLEOTIDE SEQUENCE [LARGE SCALE GENOMIC DNA]</scope>
    <source>
        <strain evidence="3 4">KCTC 42119</strain>
    </source>
</reference>
<feature type="domain" description="Bacterial Ig-like" evidence="2">
    <location>
        <begin position="1382"/>
        <end position="1477"/>
    </location>
</feature>
<feature type="domain" description="RapA2 cadherin-like" evidence="1">
    <location>
        <begin position="5609"/>
        <end position="5692"/>
    </location>
</feature>
<feature type="domain" description="RapA2 cadherin-like" evidence="1">
    <location>
        <begin position="3257"/>
        <end position="3340"/>
    </location>
</feature>
<dbReference type="PANTHER" id="PTHR14139:SF2">
    <property type="entry name" value="CALSYNTENIN-1"/>
    <property type="match status" value="1"/>
</dbReference>
<dbReference type="Gene3D" id="2.60.40.10">
    <property type="entry name" value="Immunoglobulins"/>
    <property type="match status" value="4"/>
</dbReference>
<feature type="domain" description="RapA2 cadherin-like" evidence="1">
    <location>
        <begin position="4811"/>
        <end position="4894"/>
    </location>
</feature>
<dbReference type="Pfam" id="PF17803">
    <property type="entry name" value="Cadherin_4"/>
    <property type="match status" value="29"/>
</dbReference>
<dbReference type="NCBIfam" id="NF012211">
    <property type="entry name" value="tand_rpt_95"/>
    <property type="match status" value="1"/>
</dbReference>
<feature type="domain" description="RapA2 cadherin-like" evidence="1">
    <location>
        <begin position="4276"/>
        <end position="4341"/>
    </location>
</feature>
<feature type="domain" description="RapA2 cadherin-like" evidence="1">
    <location>
        <begin position="2548"/>
        <end position="2631"/>
    </location>
</feature>
<dbReference type="Pfam" id="PF19078">
    <property type="entry name" value="Big_12"/>
    <property type="match status" value="5"/>
</dbReference>
<dbReference type="PANTHER" id="PTHR14139">
    <property type="entry name" value="CALSYNTENIN"/>
    <property type="match status" value="1"/>
</dbReference>
<feature type="domain" description="RapA2 cadherin-like" evidence="1">
    <location>
        <begin position="2092"/>
        <end position="2175"/>
    </location>
</feature>
<feature type="domain" description="Bacterial Ig-like" evidence="2">
    <location>
        <begin position="752"/>
        <end position="843"/>
    </location>
</feature>
<feature type="domain" description="RapA2 cadherin-like" evidence="1">
    <location>
        <begin position="4582"/>
        <end position="4666"/>
    </location>
</feature>
<evidence type="ECO:0000313" key="3">
    <source>
        <dbReference type="EMBL" id="WZK89358.1"/>
    </source>
</evidence>
<feature type="domain" description="RapA2 cadherin-like" evidence="1">
    <location>
        <begin position="4376"/>
        <end position="4447"/>
    </location>
</feature>
<sequence length="6541" mass="651074">MTAPVITSIVPSITTLVEGETSFSLTIQFDQGLDSAVTPSISLDPALAATLGVPTGIAFSTTTTADDTVVVTYVVTDANLELADVDVSVSGAQNLSAEVISPTVITDVFSVDMAVETPAAPDLTPSSDSGSSTSDNITFFQTPSLNVSLVSEVGATVQLLRSPAGAGTYTLVGSETVTSGNAGSIVQFQDNGQVLSDGVYDYITRVTDAAGNQSSSSILSVTVDTQVVAPGTIQMVAADDSGLSNSDAVTSEGAPDFTIDLGAAAKIGDVIELLDNGSVVASVTLTSDGAQTVTFENVPLNEAAHVMTARASDTTGNSAVGTASLDVVVDQSNPGTPTLLVPGSETTTSDIAISLNGLTGGVASGTVTLSDGSASETYTFTDAEISGGSVALTEEDLSGSGLSLADGTITVSAVVMDLAGNSSTAINQSFVLDSTADELNDLSVTFNGTATDGFINASEAGAAGVNIIVDGIDGDIVGPVDIVLTSDGGGTATISNVTNGTHAIAPAALALLNDGTLTATVVVSDDANNTKTVTDNAVLDTGLPTVTVTSSITGTANAADGDVTFTFEFDEDVSGFDTSDVTVANGTKGSFTAVDGNTYTLVVTPDAALEGNVTVDVSTSGVVDAAGNVATAPAQFVQAVDNIAPSITSVSVSDATVGGDDVSGTVTIDVTYDSNMDQSVDPSIAFSSPVDTTLGLNAGMSGWLDATTYRAVYDVLDGDVDVQDVDFTVTGAQDLAANPQALQSFDENIDIDTVNPTVTISDNTMGVSNSTSGDVTFTFEFTEGVTGFSASNVTVTNGTKGSFVPVDGNTYTLVVTPQAGVSGDISVELNTAGVVDAQQNVAVTPAVYTHPIDTVVPTVTGISVTPSSVNEDTASIDIVVTFSEAMDQAGGQEPVVSLSPAPAGLSLGAGVWTSGGTVFTVTATHTDSDEAVADIDVTVTGGQDVNGNAHVSTNEVDAISVDSVAPVAMITMDSAALNAGADSATVTISFSEAVTGLEISDFTVPNGALSGLTTADNVTWTATYTANSDVDSATNQIELTAGTVLDAAGNDNAVASGPSFAIDTVVPTVTGISVTPSSVNEDTASIDIVVTFSEAMDQAGGQEPVVSLSPAPAGLSLGAGVWTSGGTVFTVTATHTDSDEAVADIDVTVTGGQDVNGNAHVSTNEVDAISVDSVAPVAMITMDSAALNAGADSATVTISFSEAVTGLEISDFTVPNGALSGLTTADNVTWTATYTANSDVDSATNQIELTAGTVLDAAGNDNAVASGPSFAIDTVVPTVTGISVTPSSVNEDTASIDIVVTFSEAMDQAGGQEPVVSLSPAPAGLSLGAGVWTSGGTVFTVTATHTDSDEAVADIDVTVTGGQDVNGNAHVSTNEVDAISVDSVAPVAMITMDSAALNAGADSATVTISFSEAVTGLEISDFTVPNGALSGLTTADNVTWTATYTANSDVDSATNQIELTAGTVLDAAGNDNAVASGPSFAIDTDVPVAPIITEIFDDTFVPAGATTSNDPRPTIRGTGEIGATVTVYVAEGIGGTPSALAETAVVDGSGNWEITPTTDIVSSLTGTYELFFTASQTDPAANTSPVSSSVQLDLDFAPEITGYTDGGNPVPSPDQTVAERDDGAVDENAGDIITTGRILFEDAPTSQVMGLSITPPVGGIGVLSASVVDTTETDSSGQIEWTYTVSAAELDYLGADDTLNFDYTLVLVDGSDQSDPIDITITITGTNDAPVVSLTQPDAVSEDADASAQALSVSGNIMVTDVDAGRTVPTAQAADADALTLTLAGAATAKLNGADYTGPNDISALTQAVNLTLTTTAATATGSAQIFAFSYSATGNIDWLNNGETLTLTFVVNVADGTDTVSQEVNITITGSNDAPVVTVDTDTATDDSVAATGNVLSNDSDADGSDVLAVATAAASGGSATAVTTGTVITGMYGTLTISDDGGYSYVVTDESLDDTDAVQDVFDLGVSDGTATVASTLTIAITGSNDAPVVTVDTDTATDDSVAATGNVLSNDSDADGSDVLAVATAAASGDSATAVTTGTVITGMYGTLTISDDGGYSYVVTDESLDDTDAVQDVFDLGVSDGTATVASTLTVAITGSNDAPVVTVDTDTATDDAVAATGNVLSNDSDADGSDVLAVATAAASGDSATAVTTGTVITGMYGTLTISDDGGYSYVVTDESLDDTDAVQDVFDLGVSDGTATVASTLTISITGSNDAPVVTVDTDTATDDAVAATGNVLSNDSDADGSDVLAVATAAASGDSATAVTTGTVITGMYGTLTISDDGSYSYVVTDESLDDTDAVQDVFDLGVSDGTATVASTLTVAITGSNDAPVVTVDTDTATDDAVAATGNVLSNDSDADGSDVLAVATAAASGDSATAVTTGTVITGMYGTLTISDDGSYSYVVTDESLDDTDTVQDVFDLGVSDGTATEASTLTIAVTGSNDAPVVTVDTDTATDDSVAATGNVLTNDSDADGSDVLAVATAAASGDSATAVTTGTVITGTYGTLTISDDGSYSYVVTDESLDDTDTVSDVFDLGVSDGTATEPSTLTIAITGSNDAPVVTVDTDTATDDSVAATGNVLSNDSDADGSDVLAVATAAVSGGSATAVTTGTVITGMYGTLTISDDGGYSYVVTDESLDDTDAVQDVFDLGVSDGTATVASTLTISITGSEDLATISGDFVDTISEAGVDGGNMAVSATAASGTLTVTDLDAGENLLKEKTESGDNAYGVFSVNANGSWSYALTDPEVSGVQELAVGESVTDTITVESLDGSASQLITVTIQGTNDAPFIVGTSDLSGDVVDGGVLTATGTINFNDHEIADNHTILVAPATTGYVGAFASSVTALAVGSTASGSINWTLTVGASEIQGLSEGQEIVQYYDVAITDPHGGQVQEQIAITLMGTNDLPVISATTSPAAISEDVDASAQTIAANGMLEASDVDIGESVQGQGNAPDTISASVIGDAAVTYTGTGTLPDVSALAANANLAFSTAPQVSTGAAQTFAFSYNATGDLDFLALGEMLELTYTVQISDNHGGAVTDTVTVTITGTNDAPTAVADTGSAVENGGTILVDLTGNDTDPDSADDLEIVSIDTTGTLGTVAINLDNDTVTYDPNGQFEALAIGEMATDTFTYTISDGNGVTSTGTVTIAITGSNDAPVVTVDTDTATDDSVAATGNVLSNDSDADGSDVLAVATAAASGDSATAVTTGTVITGMYGTLTISDDGGYSYVVTDESLDDTDAVQDVFDLGVSDGTATVASTLTIAITGSNDAPVVTVDTDTATDDAVAATGNVLSNDSDADGSDVLAVATAAASGDSATAVTTGTVITGMYGTLTISDDGSYSYVVTDESLDDTDAVQDVFDLGVSDGTATVASTLTIAITGSNDAPVVTVDTDTATDDSVAATGNVLSNDSDADGSDVLAVATAAAAGDSATAVTTGTVITGMYGTLTISDDGSYSYVVTDESLDDTDTVSDVFDLGVSDGTATEPSTLTIAITGSNDAPVVTVDTDTATDDSVAATGNVLSNDSDADGSDVLAVATAAVSGGSATAVTTGTVITGMYGTLTISDDGGYSYVVTDESLAEGVAVSDVFDLGVSDGTATVASTLTVAITGSNDAPVVTVDTDTATDDAVAATGNVLSNDSDADGSDVLAVATAAASGDSATAVTTGTVITGMYGTLTISDDGGYSYVVTDESLDDTDAVQDVFDLGVSDGTATVASTLTIAITGSNDAPVVTVDTDTATDDAVAATGNVLSNDSDADGSDVLAVATAAASGDSATAVTTGTVITGMYGTLTISDDGGYSYVVTDESLDDTDAVQDVFDLGVSDGTATVASTLTVAITGSNDAPVVTVDTDTATDDSVAATGNVLSNDSDADGSDVLAVATAAASGDSATAVTTGTVITGMYGTLTISDDGGYSYVVTDESLDDTDAVQDVFDLGVSDGTATVASTLTISITGSNDAPVVTVDTDTATDDAVAATGNVLSNDSDADGSDVLAVATAAASGDSATAVTTGTVITGMYGTLTISDDGSYSYVVTDESLAEGVAVQDVFDLGVSDGTATVASTLTIAITGSNDAPTFVFAPTVLPLSDTPNDDTFATIDGVVVVDDIDTGDFPALSLDGGSSTLEAGFTHESIGQFGTLYFNSTNGAFRFAPNDAAIEGLDDAETGSDVFTITVTDSQLARAQQAITIYLTGTNDVPVIVADVSAATEDGATITGDLSSNDVDRDGEALSYTLDAPVSGFVLSSDGNWSFDPSHADYQYLARDQMVTVVVNYSATDGTVADSGTLSITLTGTNDAPNAVLDTVTVVEGQSVGGDLSTNDDPVDDGSVLNYTLNAPVDGLTVNTDGTFTFDASHATYDSLGAGQTTVVVASQRVEDQDGAFDNETLLVTVNGVNDAAVITGDDTGSVTENAEVAATGNLDHTDVDANNANDAWSTTVVTQGIYGLLTITGSGSWTYVLDEANPTVDALNASMSLTDTITVETTDGTQETIQITISGDNDAPTVSAGVTGGAGEDDAGFTIDLLSNASDVDTGDTLNVAGLNLVGGDDRGVSVVGNSLDVDPSAYDHLAAGETEIISYSFVVQDGKGGSVAQTATIAITGSNDAPVVTVDTDTATDDAVAATGNVLSNDSDADGSDVLAVATAAASGDSATAVTTGTVITGMYGTLTISDDGGYSYVVTDESLDDTDAVQDVFDLGVSDGTATVASTLTVAITGSNDAPVVTVDTDTATDDAVAATGNVLSNDSDADGSDVLAVATAAASGDSATAVTTGTVITGMYGTLTISDDGGYSYVVTDESLDDTDAVQDVFDLGVSDGTATVASTLTIAITGSNDAPVVTVDTDTATDDAVAATGNVLSNDSDADGSDVLAVATAAASGDSATAVTTGTVITGMYGTLTISDDGGYSYVVTDESLDDTDAVQDVFDLGVSDGTATVASTLTIAITGSNDAPVVTVDTDTATDDAVAATGNVLSNDSDADGSDVLAVATAAASGDSATAVTTGTVITGMYGTLTISDDGGYSYVVTDESLDDTDAVQDVFDLGVSDGTATVASTLTVAITGSNDAPVVTVDTDTATDDAAAATGNVLSNDSDADGSDVLAVATAAASGDSATAVTTGTVITGMYGTLTISDDGGYSYVVTDESLDDTDAVQDVFDLGVSDGTATVASTLTVAITGSNDAPVVTVDTDTATDDAVAATGNVLSNDSDADGSDVLAVATAAASGDSATAVTTGTVITGMYGTLTISDDGGYSYVVTDESLDDTDAVQDVFDLGVSDGTATVASTLTIAITGSNDAPVVTVDTDTATDDAVAATGNVLSNDSDADGSDVLAVATAAASGDSATAVTTGTVITGMYGTLTISDDGGYSYVVTDESLDDTDAVQDVFDLGVSDGTATVASTLTIAITGSNDAPVVTVDTDTATDDAVAATGNVLSNDSDADGSDVLAVATAAASGDSATAVTTGTVITGMYGTLTISDDGGYSYVVTDESLDDTDAVQDVFDLGVSDGTATVASTLTVAITGSNDAPVVTVDTDTATDDAAAATGNVLSNDSDADGSDVLAVATAAASGDSATAVTTGTVITGMYGTLTISDDGSYSYVVTDESLDDTDTVQDVFDLGVSDGTATVASTLTIAITGSNDAPVVTVDTDTATDDAVAATGNVLSNDSDADGSDVLAVATAAASGDSATAVTTGTVITGMYGTLTISDDGGYSYVVTDESLDDTDTVQDVFDLGVSDGTATVASTLTIAVSGSNDAPVVTVDTDTATDDSVAATGNVLSNDSDADGSDVLAVATAAASGGSATAVTTGTVITGMYGTLTISDDGGYSYVVTDESLDDTDAVQDVFDLGVSDGTATVASTLTIAITGSNDAPVVVVGAAGQQVAGLPYVLGTGDISASDVDTGDVLTYTVTPVTGGGLQVNGVASTSFTQAQLEAGQVAVLYDGGSNLSPIFDVSVSDGTDSVSATASFQVDFSPTSFTLVPEQAETDNYGNRFGAALSPTGVVSGSFDAPGNETVLRFDGFDIDFADEVRLLVNGSEVGFLGVGVDNGVQAYEFVISDTLVNPTGNVVQFQQMLNPDFKWGVTNIVLDSRVRLTEDVLETGEFGNNFNGSSDADGIVTAVFEGLGKDATLFFNAFDIDSGGEVEVLLNGTSLGFLDKGLDNGLSANEFQIELSDQMVGDNVVQFIQRQQSTYTWGVTDLVITERSAVDFNLEREALEIGKFGNNFGGSSDADGVVTGSFIGSGEDLVLGFSAFDIDTATELQVAVNGVDLGPVAPTSNDGTAFYQFRIDSSALLSGENLVTFTQADNPAYKWGVTDISIQSIDAELTQGTTETGKWGNNYAGRTEADASAVFSFAGSTKDLSVDLTGFDIDTNNEVEIFLNGQSLGFLEQGTNGGNSSHSVFLSSDIQMSGENTLSFVQEDNPNYQWGVTDLLLSEHVDAVLAADVTDTGSFGNNFNGTNTPDAELLMTFMGGVDDFELTFNAFDIDTDNEVEVFLNGNSLGRLDAGVDQGLSAYQFDIAQADQLAGTNMLTFVQLQNPNFVWGVTDILLQTAMLPDEPITIE</sequence>
<name>A0ABZ2XU14_9RHOB</name>
<dbReference type="Pfam" id="PF17963">
    <property type="entry name" value="Big_9"/>
    <property type="match status" value="1"/>
</dbReference>
<dbReference type="InterPro" id="IPR010221">
    <property type="entry name" value="VCBS_dom"/>
</dbReference>
<feature type="domain" description="RapA2 cadherin-like" evidence="1">
    <location>
        <begin position="1978"/>
        <end position="2061"/>
    </location>
</feature>
<feature type="domain" description="RapA2 cadherin-like" evidence="1">
    <location>
        <begin position="2206"/>
        <end position="2289"/>
    </location>
</feature>
<protein>
    <submittedName>
        <fullName evidence="3">VCBS domain-containing protein</fullName>
    </submittedName>
</protein>
<feature type="domain" description="RapA2 cadherin-like" evidence="1">
    <location>
        <begin position="3371"/>
        <end position="3454"/>
    </location>
</feature>
<gene>
    <name evidence="3" type="ORF">QEZ52_02040</name>
</gene>
<feature type="domain" description="RapA2 cadherin-like" evidence="1">
    <location>
        <begin position="5039"/>
        <end position="5122"/>
    </location>
</feature>
<evidence type="ECO:0000259" key="2">
    <source>
        <dbReference type="Pfam" id="PF19078"/>
    </source>
</evidence>
<keyword evidence="4" id="KW-1185">Reference proteome</keyword>
<feature type="domain" description="RapA2 cadherin-like" evidence="1">
    <location>
        <begin position="4480"/>
        <end position="4533"/>
    </location>
</feature>
<feature type="domain" description="RapA2 cadherin-like" evidence="1">
    <location>
        <begin position="2434"/>
        <end position="2517"/>
    </location>
</feature>
<feature type="domain" description="RapA2 cadherin-like" evidence="1">
    <location>
        <begin position="5267"/>
        <end position="5350"/>
    </location>
</feature>
<feature type="domain" description="Bacterial Ig-like" evidence="2">
    <location>
        <begin position="1172"/>
        <end position="1267"/>
    </location>
</feature>
<feature type="domain" description="RapA2 cadherin-like" evidence="1">
    <location>
        <begin position="3485"/>
        <end position="3568"/>
    </location>
</feature>
<dbReference type="InterPro" id="IPR044048">
    <property type="entry name" value="Big_12"/>
</dbReference>